<dbReference type="AlphaFoldDB" id="A0A1C2EB31"/>
<accession>A0A1C2EB31</accession>
<dbReference type="EMBL" id="MDEO01000022">
    <property type="protein sequence ID" value="OCX24161.1"/>
    <property type="molecule type" value="Genomic_DNA"/>
</dbReference>
<proteinExistence type="predicted"/>
<dbReference type="OrthoDB" id="7889051at2"/>
<evidence type="ECO:0000256" key="1">
    <source>
        <dbReference type="SAM" id="SignalP"/>
    </source>
</evidence>
<dbReference type="Proteomes" id="UP000094412">
    <property type="component" value="Unassembled WGS sequence"/>
</dbReference>
<evidence type="ECO:0000313" key="2">
    <source>
        <dbReference type="EMBL" id="OCX24161.1"/>
    </source>
</evidence>
<dbReference type="STRING" id="1566387.QV13_02560"/>
<feature type="chain" id="PRO_5008660220" description="DUF1579 domain-containing protein" evidence="1">
    <location>
        <begin position="23"/>
        <end position="168"/>
    </location>
</feature>
<reference evidence="2 3" key="1">
    <citation type="submission" date="2016-08" db="EMBL/GenBank/DDBJ databases">
        <title>Whole genome sequence of Mesorhizobium sp. strain UASWS1009 isolated from industrial sewage.</title>
        <authorList>
            <person name="Crovadore J."/>
            <person name="Calmin G."/>
            <person name="Chablais R."/>
            <person name="Cochard B."/>
            <person name="Lefort F."/>
        </authorList>
    </citation>
    <scope>NUCLEOTIDE SEQUENCE [LARGE SCALE GENOMIC DNA]</scope>
    <source>
        <strain evidence="2 3">UASWS1009</strain>
    </source>
</reference>
<comment type="caution">
    <text evidence="2">The sequence shown here is derived from an EMBL/GenBank/DDBJ whole genome shotgun (WGS) entry which is preliminary data.</text>
</comment>
<organism evidence="2 3">
    <name type="scientific">Mesorhizobium hungaricum</name>
    <dbReference type="NCBI Taxonomy" id="1566387"/>
    <lineage>
        <taxon>Bacteria</taxon>
        <taxon>Pseudomonadati</taxon>
        <taxon>Pseudomonadota</taxon>
        <taxon>Alphaproteobacteria</taxon>
        <taxon>Hyphomicrobiales</taxon>
        <taxon>Phyllobacteriaceae</taxon>
        <taxon>Mesorhizobium</taxon>
    </lineage>
</organism>
<keyword evidence="3" id="KW-1185">Reference proteome</keyword>
<name>A0A1C2EB31_9HYPH</name>
<evidence type="ECO:0008006" key="4">
    <source>
        <dbReference type="Google" id="ProtNLM"/>
    </source>
</evidence>
<keyword evidence="1" id="KW-0732">Signal</keyword>
<gene>
    <name evidence="2" type="ORF">QV13_02560</name>
</gene>
<sequence length="168" mass="18025">MLVRLYLGAVLVALSLAQPAHAAEPRFFVSMAGKWSGKGSFRINTKASPVSVSCSFTAKSGDAFLTLDGNCRGLILISRSIGVRLKTDGQRYSGTYIGSRTGPAALSGRRKGQALNLAIRWAKLVNGDRDAEMRVEKIGTNAMRIVTIDKDLPSGKSVVTAQIDLKRN</sequence>
<evidence type="ECO:0000313" key="3">
    <source>
        <dbReference type="Proteomes" id="UP000094412"/>
    </source>
</evidence>
<dbReference type="RefSeq" id="WP_036254017.1">
    <property type="nucleotide sequence ID" value="NZ_MDEO01000022.1"/>
</dbReference>
<feature type="signal peptide" evidence="1">
    <location>
        <begin position="1"/>
        <end position="22"/>
    </location>
</feature>
<protein>
    <recommendedName>
        <fullName evidence="4">DUF1579 domain-containing protein</fullName>
    </recommendedName>
</protein>